<dbReference type="AlphaFoldDB" id="A0A0F9KJU3"/>
<feature type="region of interest" description="Disordered" evidence="1">
    <location>
        <begin position="1"/>
        <end position="26"/>
    </location>
</feature>
<accession>A0A0F9KJU3</accession>
<proteinExistence type="predicted"/>
<reference evidence="2" key="1">
    <citation type="journal article" date="2015" name="Nature">
        <title>Complex archaea that bridge the gap between prokaryotes and eukaryotes.</title>
        <authorList>
            <person name="Spang A."/>
            <person name="Saw J.H."/>
            <person name="Jorgensen S.L."/>
            <person name="Zaremba-Niedzwiedzka K."/>
            <person name="Martijn J."/>
            <person name="Lind A.E."/>
            <person name="van Eijk R."/>
            <person name="Schleper C."/>
            <person name="Guy L."/>
            <person name="Ettema T.J."/>
        </authorList>
    </citation>
    <scope>NUCLEOTIDE SEQUENCE</scope>
</reference>
<comment type="caution">
    <text evidence="2">The sequence shown here is derived from an EMBL/GenBank/DDBJ whole genome shotgun (WGS) entry which is preliminary data.</text>
</comment>
<feature type="compositionally biased region" description="Low complexity" evidence="1">
    <location>
        <begin position="8"/>
        <end position="26"/>
    </location>
</feature>
<sequence length="26" mass="2891">AAPEIHQTQEQETQEAPQQNQGPEDS</sequence>
<gene>
    <name evidence="2" type="ORF">LCGC14_1319980</name>
</gene>
<organism evidence="2">
    <name type="scientific">marine sediment metagenome</name>
    <dbReference type="NCBI Taxonomy" id="412755"/>
    <lineage>
        <taxon>unclassified sequences</taxon>
        <taxon>metagenomes</taxon>
        <taxon>ecological metagenomes</taxon>
    </lineage>
</organism>
<feature type="non-terminal residue" evidence="2">
    <location>
        <position position="1"/>
    </location>
</feature>
<evidence type="ECO:0000256" key="1">
    <source>
        <dbReference type="SAM" id="MobiDB-lite"/>
    </source>
</evidence>
<name>A0A0F9KJU3_9ZZZZ</name>
<dbReference type="EMBL" id="LAZR01007869">
    <property type="protein sequence ID" value="KKM82389.1"/>
    <property type="molecule type" value="Genomic_DNA"/>
</dbReference>
<protein>
    <submittedName>
        <fullName evidence="2">Uncharacterized protein</fullName>
    </submittedName>
</protein>
<evidence type="ECO:0000313" key="2">
    <source>
        <dbReference type="EMBL" id="KKM82389.1"/>
    </source>
</evidence>